<evidence type="ECO:0000256" key="4">
    <source>
        <dbReference type="ARBA" id="ARBA00022443"/>
    </source>
</evidence>
<keyword evidence="4 11" id="KW-0728">SH3 domain</keyword>
<feature type="compositionally biased region" description="Low complexity" evidence="12">
    <location>
        <begin position="648"/>
        <end position="660"/>
    </location>
</feature>
<evidence type="ECO:0000256" key="12">
    <source>
        <dbReference type="SAM" id="MobiDB-lite"/>
    </source>
</evidence>
<feature type="region of interest" description="Disordered" evidence="12">
    <location>
        <begin position="1"/>
        <end position="226"/>
    </location>
</feature>
<evidence type="ECO:0000256" key="3">
    <source>
        <dbReference type="ARBA" id="ARBA00004496"/>
    </source>
</evidence>
<feature type="region of interest" description="Disordered" evidence="12">
    <location>
        <begin position="398"/>
        <end position="422"/>
    </location>
</feature>
<feature type="domain" description="SH3" evidence="13">
    <location>
        <begin position="499"/>
        <end position="558"/>
    </location>
</feature>
<dbReference type="InterPro" id="IPR035606">
    <property type="entry name" value="SORBS1_SH3"/>
</dbReference>
<evidence type="ECO:0000313" key="16">
    <source>
        <dbReference type="Proteomes" id="UP000694415"/>
    </source>
</evidence>
<dbReference type="Pfam" id="PF00018">
    <property type="entry name" value="SH3_1"/>
    <property type="match status" value="1"/>
</dbReference>
<evidence type="ECO:0000256" key="8">
    <source>
        <dbReference type="ARBA" id="ARBA00022737"/>
    </source>
</evidence>
<dbReference type="FunFam" id="2.30.30.40:FF:000003">
    <property type="entry name" value="Sorbin and SH3 domain-containing protein 1 isoform 2"/>
    <property type="match status" value="1"/>
</dbReference>
<reference evidence="15" key="1">
    <citation type="submission" date="2025-08" db="UniProtKB">
        <authorList>
            <consortium name="Ensembl"/>
        </authorList>
    </citation>
    <scope>IDENTIFICATION</scope>
</reference>
<feature type="domain" description="SoHo" evidence="14">
    <location>
        <begin position="202"/>
        <end position="259"/>
    </location>
</feature>
<evidence type="ECO:0000313" key="15">
    <source>
        <dbReference type="Ensembl" id="ENSMSIP00000006288.1"/>
    </source>
</evidence>
<feature type="compositionally biased region" description="Polar residues" evidence="12">
    <location>
        <begin position="661"/>
        <end position="677"/>
    </location>
</feature>
<dbReference type="InterPro" id="IPR036028">
    <property type="entry name" value="SH3-like_dom_sf"/>
</dbReference>
<evidence type="ECO:0000259" key="14">
    <source>
        <dbReference type="PROSITE" id="PS50831"/>
    </source>
</evidence>
<dbReference type="GO" id="GO:0005886">
    <property type="term" value="C:plasma membrane"/>
    <property type="evidence" value="ECO:0007669"/>
    <property type="project" value="UniProtKB-SubCell"/>
</dbReference>
<dbReference type="AlphaFoldDB" id="A0A8C6GH74"/>
<dbReference type="PROSITE" id="PS50831">
    <property type="entry name" value="SOHO"/>
    <property type="match status" value="1"/>
</dbReference>
<evidence type="ECO:0000256" key="5">
    <source>
        <dbReference type="ARBA" id="ARBA00022475"/>
    </source>
</evidence>
<feature type="domain" description="SH3" evidence="13">
    <location>
        <begin position="573"/>
        <end position="634"/>
    </location>
</feature>
<dbReference type="GO" id="GO:0031589">
    <property type="term" value="P:cell-substrate adhesion"/>
    <property type="evidence" value="ECO:0007669"/>
    <property type="project" value="TreeGrafter"/>
</dbReference>
<dbReference type="Pfam" id="PF07653">
    <property type="entry name" value="SH3_2"/>
    <property type="match status" value="1"/>
</dbReference>
<dbReference type="PRINTS" id="PR00499">
    <property type="entry name" value="P67PHOX"/>
</dbReference>
<evidence type="ECO:0000256" key="9">
    <source>
        <dbReference type="ARBA" id="ARBA00022949"/>
    </source>
</evidence>
<dbReference type="CDD" id="cd11919">
    <property type="entry name" value="SH3_Sorbs1_1"/>
    <property type="match status" value="1"/>
</dbReference>
<evidence type="ECO:0000259" key="13">
    <source>
        <dbReference type="PROSITE" id="PS50002"/>
    </source>
</evidence>
<dbReference type="InterPro" id="IPR035610">
    <property type="entry name" value="SORBS1_SH3_1"/>
</dbReference>
<keyword evidence="8" id="KW-0677">Repeat</keyword>
<name>A0A8C6GH74_MUSSI</name>
<evidence type="ECO:0000256" key="2">
    <source>
        <dbReference type="ARBA" id="ARBA00004246"/>
    </source>
</evidence>
<proteinExistence type="predicted"/>
<dbReference type="GO" id="GO:0005737">
    <property type="term" value="C:cytoplasm"/>
    <property type="evidence" value="ECO:0007669"/>
    <property type="project" value="UniProtKB-SubCell"/>
</dbReference>
<feature type="region of interest" description="Disordered" evidence="12">
    <location>
        <begin position="239"/>
        <end position="332"/>
    </location>
</feature>
<dbReference type="GeneTree" id="ENSGT00940000158658"/>
<organism evidence="15 16">
    <name type="scientific">Mus spicilegus</name>
    <name type="common">Mound-building mouse</name>
    <dbReference type="NCBI Taxonomy" id="10103"/>
    <lineage>
        <taxon>Eukaryota</taxon>
        <taxon>Metazoa</taxon>
        <taxon>Chordata</taxon>
        <taxon>Craniata</taxon>
        <taxon>Vertebrata</taxon>
        <taxon>Euteleostomi</taxon>
        <taxon>Mammalia</taxon>
        <taxon>Eutheria</taxon>
        <taxon>Euarchontoglires</taxon>
        <taxon>Glires</taxon>
        <taxon>Rodentia</taxon>
        <taxon>Myomorpha</taxon>
        <taxon>Muroidea</taxon>
        <taxon>Muridae</taxon>
        <taxon>Murinae</taxon>
        <taxon>Mus</taxon>
        <taxon>Mus</taxon>
    </lineage>
</organism>
<feature type="compositionally biased region" description="Basic and acidic residues" evidence="12">
    <location>
        <begin position="190"/>
        <end position="200"/>
    </location>
</feature>
<feature type="compositionally biased region" description="Basic and acidic residues" evidence="12">
    <location>
        <begin position="62"/>
        <end position="73"/>
    </location>
</feature>
<dbReference type="FunFam" id="2.30.30.40:FF:000001">
    <property type="entry name" value="Sorbin and SH3 domain-containing protein 1 isoform 2"/>
    <property type="match status" value="1"/>
</dbReference>
<comment type="subcellular location">
    <subcellularLocation>
        <location evidence="2">Cell junction</location>
        <location evidence="2">Focal adhesion</location>
    </subcellularLocation>
    <subcellularLocation>
        <location evidence="1">Cell membrane</location>
    </subcellularLocation>
    <subcellularLocation>
        <location evidence="3">Cytoplasm</location>
    </subcellularLocation>
</comment>
<evidence type="ECO:0000256" key="6">
    <source>
        <dbReference type="ARBA" id="ARBA00022490"/>
    </source>
</evidence>
<sequence length="740" mass="82845">MSSECDVGSSKAVVNGLASGNHGPDKDMDPTKICTGKGTVTLRASSSYRGTPSSSPVSPQESPKHESKSDEWKLSSSADTNGNAQPSPLAAKGYRSVHPSLSADKPQGSPLLNEVSSSHIETDSQDFPPTSRPSSAYPSTTIVNPTIVLLQHNREQQKRLSSLSDPASERRAGEQDPVPTPAELTSPGRASERRAKDASRRVVRSAQDLSDVSTDEVGIPLRNTERSKDWYKTMFKQIHKLNRDDDSDVHSSRYSFSDDTKSPLSVPRSKSEMNYIEGEKVVKRSATLPLPARSSSLKSSPERNDWEPPDKKVDTRKYRAEPKSIYEYQPGKSSVLTNEKMSSAVSPTPDITSEPPGYIYSPNFHAVKRESDGTPGGLASLENERQIYKSVLEGGDIPLQGLSGLKRPSSSASTKDSESPRHFIPADYLESTEEFIRRRHDDKEKLLADQRRLKREQEEADIAARRHTGVIPTHHQFITNERFGDLLNIDDTAKRKSGLEMRPARAKFDFKAQTLKELPLQKGDVVYIYRQIDQNWYEGEHHGRVGIFPRTYIELLPPAEKAQPRKLAPVQVLEYGEAIAKFNFNGDTQVEMSFRKGERITLLRQVDENWYEGRIPGTSRQGIFPITYVDVLKRPLVKTPVDYIDLPYSSSPSRSATVSPQQPQAQQRRVTPDRSQPSLDLCSYQALYSYVPQNDDELELRDGDIVDVMEKCDDGWFVGTSRRTRQFGTFPGNYVKPLYL</sequence>
<dbReference type="SUPFAM" id="SSF50044">
    <property type="entry name" value="SH3-domain"/>
    <property type="match status" value="3"/>
</dbReference>
<dbReference type="Pfam" id="PF02208">
    <property type="entry name" value="Sorb"/>
    <property type="match status" value="1"/>
</dbReference>
<evidence type="ECO:0000256" key="11">
    <source>
        <dbReference type="PROSITE-ProRule" id="PRU00192"/>
    </source>
</evidence>
<dbReference type="PANTHER" id="PTHR14167">
    <property type="entry name" value="SH3 DOMAIN-CONTAINING"/>
    <property type="match status" value="1"/>
</dbReference>
<feature type="compositionally biased region" description="Polar residues" evidence="12">
    <location>
        <begin position="114"/>
        <end position="144"/>
    </location>
</feature>
<feature type="compositionally biased region" description="Polar residues" evidence="12">
    <location>
        <begin position="74"/>
        <end position="86"/>
    </location>
</feature>
<keyword evidence="5" id="KW-1003">Cell membrane</keyword>
<dbReference type="Gene3D" id="2.30.30.40">
    <property type="entry name" value="SH3 Domains"/>
    <property type="match status" value="3"/>
</dbReference>
<feature type="region of interest" description="Disordered" evidence="12">
    <location>
        <begin position="648"/>
        <end position="677"/>
    </location>
</feature>
<dbReference type="PRINTS" id="PR00452">
    <property type="entry name" value="SH3DOMAIN"/>
</dbReference>
<evidence type="ECO:0000256" key="7">
    <source>
        <dbReference type="ARBA" id="ARBA00022553"/>
    </source>
</evidence>
<feature type="domain" description="SH3" evidence="13">
    <location>
        <begin position="679"/>
        <end position="740"/>
    </location>
</feature>
<dbReference type="InterPro" id="IPR035611">
    <property type="entry name" value="SORBS1_SH3_2"/>
</dbReference>
<dbReference type="InterPro" id="IPR001452">
    <property type="entry name" value="SH3_domain"/>
</dbReference>
<feature type="compositionally biased region" description="Basic and acidic residues" evidence="12">
    <location>
        <begin position="300"/>
        <end position="324"/>
    </location>
</feature>
<dbReference type="InterPro" id="IPR050384">
    <property type="entry name" value="Endophilin_SH3RF"/>
</dbReference>
<dbReference type="Proteomes" id="UP000694415">
    <property type="component" value="Unplaced"/>
</dbReference>
<keyword evidence="7" id="KW-0597">Phosphoprotein</keyword>
<dbReference type="GO" id="GO:0005634">
    <property type="term" value="C:nucleus"/>
    <property type="evidence" value="ECO:0007669"/>
    <property type="project" value="TreeGrafter"/>
</dbReference>
<keyword evidence="16" id="KW-1185">Reference proteome</keyword>
<dbReference type="Pfam" id="PF14604">
    <property type="entry name" value="SH3_9"/>
    <property type="match status" value="1"/>
</dbReference>
<protein>
    <submittedName>
        <fullName evidence="15">Sorbin and SH3 domain containing 1</fullName>
    </submittedName>
</protein>
<dbReference type="PANTHER" id="PTHR14167:SF64">
    <property type="entry name" value="SORBIN AND SH3 DOMAIN-CONTAINING PROTEIN 1"/>
    <property type="match status" value="1"/>
</dbReference>
<dbReference type="GO" id="GO:1904393">
    <property type="term" value="P:regulation of skeletal muscle acetylcholine-gated channel clustering"/>
    <property type="evidence" value="ECO:0007669"/>
    <property type="project" value="UniProtKB-ARBA"/>
</dbReference>
<feature type="compositionally biased region" description="Basic and acidic residues" evidence="12">
    <location>
        <begin position="241"/>
        <end position="261"/>
    </location>
</feature>
<dbReference type="CDD" id="cd11916">
    <property type="entry name" value="SH3_Sorbs1_3"/>
    <property type="match status" value="1"/>
</dbReference>
<dbReference type="CDD" id="cd11922">
    <property type="entry name" value="SH3_Sorbs1_2"/>
    <property type="match status" value="1"/>
</dbReference>
<keyword evidence="10" id="KW-0472">Membrane</keyword>
<dbReference type="Ensembl" id="ENSMSIT00000007969.1">
    <property type="protein sequence ID" value="ENSMSIP00000006288.1"/>
    <property type="gene ID" value="ENSMSIG00000003140.1"/>
</dbReference>
<accession>A0A8C6GH74</accession>
<evidence type="ECO:0000256" key="1">
    <source>
        <dbReference type="ARBA" id="ARBA00004236"/>
    </source>
</evidence>
<evidence type="ECO:0000256" key="10">
    <source>
        <dbReference type="ARBA" id="ARBA00023136"/>
    </source>
</evidence>
<dbReference type="InterPro" id="IPR003127">
    <property type="entry name" value="SoHo_dom"/>
</dbReference>
<dbReference type="SMART" id="SM00459">
    <property type="entry name" value="Sorb"/>
    <property type="match status" value="1"/>
</dbReference>
<dbReference type="GO" id="GO:0005925">
    <property type="term" value="C:focal adhesion"/>
    <property type="evidence" value="ECO:0007669"/>
    <property type="project" value="UniProtKB-SubCell"/>
</dbReference>
<dbReference type="SMART" id="SM00326">
    <property type="entry name" value="SH3"/>
    <property type="match status" value="3"/>
</dbReference>
<dbReference type="PROSITE" id="PS50002">
    <property type="entry name" value="SH3"/>
    <property type="match status" value="3"/>
</dbReference>
<keyword evidence="9" id="KW-0965">Cell junction</keyword>
<dbReference type="FunFam" id="2.30.30.40:FF:000004">
    <property type="entry name" value="Sorbin and SH3 domain-containing protein 1 isoform 2"/>
    <property type="match status" value="1"/>
</dbReference>
<reference evidence="15" key="2">
    <citation type="submission" date="2025-09" db="UniProtKB">
        <authorList>
            <consortium name="Ensembl"/>
        </authorList>
    </citation>
    <scope>IDENTIFICATION</scope>
</reference>
<feature type="compositionally biased region" description="Low complexity" evidence="12">
    <location>
        <begin position="45"/>
        <end position="61"/>
    </location>
</feature>
<keyword evidence="6" id="KW-0963">Cytoplasm</keyword>